<protein>
    <submittedName>
        <fullName evidence="1">Uncharacterized protein</fullName>
    </submittedName>
</protein>
<name>A0A2P2ML35_RHIMU</name>
<dbReference type="AlphaFoldDB" id="A0A2P2ML35"/>
<proteinExistence type="predicted"/>
<accession>A0A2P2ML35</accession>
<dbReference type="EMBL" id="GGEC01050452">
    <property type="protein sequence ID" value="MBX30936.1"/>
    <property type="molecule type" value="Transcribed_RNA"/>
</dbReference>
<evidence type="ECO:0000313" key="1">
    <source>
        <dbReference type="EMBL" id="MBX30936.1"/>
    </source>
</evidence>
<reference evidence="1" key="1">
    <citation type="submission" date="2018-02" db="EMBL/GenBank/DDBJ databases">
        <title>Rhizophora mucronata_Transcriptome.</title>
        <authorList>
            <person name="Meera S.P."/>
            <person name="Sreeshan A."/>
            <person name="Augustine A."/>
        </authorList>
    </citation>
    <scope>NUCLEOTIDE SEQUENCE</scope>
    <source>
        <tissue evidence="1">Leaf</tissue>
    </source>
</reference>
<sequence length="55" mass="6422">MCWKKDKLTISRVIYEVSWSIRTSNDAHVRAMNFLSVEKFLVAACSYSEIFSFLV</sequence>
<organism evidence="1">
    <name type="scientific">Rhizophora mucronata</name>
    <name type="common">Asiatic mangrove</name>
    <dbReference type="NCBI Taxonomy" id="61149"/>
    <lineage>
        <taxon>Eukaryota</taxon>
        <taxon>Viridiplantae</taxon>
        <taxon>Streptophyta</taxon>
        <taxon>Embryophyta</taxon>
        <taxon>Tracheophyta</taxon>
        <taxon>Spermatophyta</taxon>
        <taxon>Magnoliopsida</taxon>
        <taxon>eudicotyledons</taxon>
        <taxon>Gunneridae</taxon>
        <taxon>Pentapetalae</taxon>
        <taxon>rosids</taxon>
        <taxon>fabids</taxon>
        <taxon>Malpighiales</taxon>
        <taxon>Rhizophoraceae</taxon>
        <taxon>Rhizophora</taxon>
    </lineage>
</organism>